<evidence type="ECO:0000313" key="6">
    <source>
        <dbReference type="Proteomes" id="UP000002634"/>
    </source>
</evidence>
<feature type="compositionally biased region" description="Basic and acidic residues" evidence="1">
    <location>
        <begin position="611"/>
        <end position="636"/>
    </location>
</feature>
<evidence type="ECO:0000256" key="1">
    <source>
        <dbReference type="SAM" id="MobiDB-lite"/>
    </source>
</evidence>
<feature type="compositionally biased region" description="Low complexity" evidence="1">
    <location>
        <begin position="646"/>
        <end position="657"/>
    </location>
</feature>
<feature type="domain" description="Toprim" evidence="2">
    <location>
        <begin position="271"/>
        <end position="368"/>
    </location>
</feature>
<geneLocation type="plasmid" evidence="5 6">
    <name>pEIB202</name>
</geneLocation>
<feature type="compositionally biased region" description="Low complexity" evidence="1">
    <location>
        <begin position="601"/>
        <end position="610"/>
    </location>
</feature>
<feature type="compositionally biased region" description="Basic and acidic residues" evidence="1">
    <location>
        <begin position="999"/>
        <end position="1015"/>
    </location>
</feature>
<feature type="region of interest" description="Disordered" evidence="1">
    <location>
        <begin position="986"/>
        <end position="1015"/>
    </location>
</feature>
<evidence type="ECO:0000259" key="2">
    <source>
        <dbReference type="Pfam" id="PF13362"/>
    </source>
</evidence>
<name>A0AAU8PK67_EDWPI</name>
<keyword evidence="6" id="KW-1185">Reference proteome</keyword>
<dbReference type="RefSeq" id="WP_012850393.1">
    <property type="nucleotide sequence ID" value="NC_013509.1"/>
</dbReference>
<feature type="compositionally biased region" description="Low complexity" evidence="1">
    <location>
        <begin position="808"/>
        <end position="830"/>
    </location>
</feature>
<proteinExistence type="predicted"/>
<evidence type="ECO:0000259" key="4">
    <source>
        <dbReference type="Pfam" id="PF18974"/>
    </source>
</evidence>
<dbReference type="Pfam" id="PF13362">
    <property type="entry name" value="Toprim_3"/>
    <property type="match status" value="1"/>
</dbReference>
<feature type="region of interest" description="Disordered" evidence="1">
    <location>
        <begin position="529"/>
        <end position="670"/>
    </location>
</feature>
<feature type="domain" description="DUF5710" evidence="4">
    <location>
        <begin position="11"/>
        <end position="62"/>
    </location>
</feature>
<dbReference type="InterPro" id="IPR040677">
    <property type="entry name" value="LPD7"/>
</dbReference>
<dbReference type="Proteomes" id="UP000002634">
    <property type="component" value="Plasmid pEIB202"/>
</dbReference>
<dbReference type="Pfam" id="PF18821">
    <property type="entry name" value="LPD7"/>
    <property type="match status" value="1"/>
</dbReference>
<feature type="region of interest" description="Disordered" evidence="1">
    <location>
        <begin position="881"/>
        <end position="914"/>
    </location>
</feature>
<feature type="compositionally biased region" description="Acidic residues" evidence="1">
    <location>
        <begin position="552"/>
        <end position="582"/>
    </location>
</feature>
<protein>
    <recommendedName>
        <fullName evidence="7">DNA primase</fullName>
    </recommendedName>
</protein>
<gene>
    <name evidence="5" type="ordered locus">ETAE_p053</name>
</gene>
<reference evidence="5 6" key="1">
    <citation type="journal article" date="2009" name="PLoS ONE">
        <title>Genome sequence of the versatile fish pathogen Edwardsiella tarda provides insights into its adaptation to broad host ranges and intracellular niches.</title>
        <authorList>
            <person name="Wang Q."/>
            <person name="Yang M."/>
            <person name="Xiao J."/>
            <person name="Wu H."/>
            <person name="Wang X."/>
            <person name="Lv Y."/>
            <person name="Xu L."/>
            <person name="Zheng H."/>
            <person name="Wang S."/>
            <person name="Zhao G."/>
            <person name="Liu Q."/>
            <person name="Zhang Y."/>
        </authorList>
    </citation>
    <scope>NUCLEOTIDE SEQUENCE [LARGE SCALE GENOMIC DNA]</scope>
    <source>
        <strain evidence="6">EIB202 / CCTCC M208068</strain>
    </source>
</reference>
<feature type="compositionally biased region" description="Basic and acidic residues" evidence="1">
    <location>
        <begin position="584"/>
        <end position="600"/>
    </location>
</feature>
<feature type="domain" description="Large polyvalent protein-associated" evidence="3">
    <location>
        <begin position="675"/>
        <end position="767"/>
    </location>
</feature>
<accession>A0AAU8PK67</accession>
<evidence type="ECO:0000259" key="3">
    <source>
        <dbReference type="Pfam" id="PF18821"/>
    </source>
</evidence>
<sequence>MAQEQIADKNTYLVVPFEEKDEAVKAAGKLPDGSNAITFDGDNKLWYAKPGADLSKVSQWAPDPAKANSTSAENDPQVEFARTLEAEGFVLDGLPEMDGRRHRVKTQDDKRGQRTGVYVGYLDGVPAGWYQDHRVHEDPVKWKATGQKLDHEAQAHLRAQALQRKMERQAKQERSYDHNARRAGQVYALMPDATPDQGYLQNKGVKPFPGAKMDKRGRLVLPLKNENDEVRTLQRIDRTGFKSLKKNGQKTGNYFVVGDRELQNGEPILYAEGYSTSASIAEATGRPVVMTVDAGNLPRVAEKLKDKYPASSHIVLGDDDRDNKVNKGREKAEEAAALTSGAFRVPEFNDQEKQAGLTDFNDLHQSRGLDAVREQVEQIVAQSAKVENMSEEKNEKTNDPVISENFERYVNQGLNREQEQTQEAPRSRFELVNQAGESAYQTDDIRDAFARQTLDQNHNKEYSIRDNQRGEIASSYTNLEAEGEQPTRGVQASPAFVAEFNAEVNQEHRIREQMPLDDRMHDRAAALIEQAESQPVQEQDQERAQQPALEPVEQEAEPVQEQAPEVDQEEAAADLQEGDGENSIEPHIEQKQESEADNDARQWLQSSSRQSLKDMLAEEEARTEARREQQDRENRQDPASLQVGKPAPAAPAAQQDDPFADQEQTTFKPVVPEKVAKSYVEVEGKYYFAGRPDSLAFVDKGARLQTKLSNAQVAGSMVDIAESRGWTEIQVKGTQDFRREAWLEAASRGLEVRGYKPREEDLARLKKLATERQPNEIEAREQADQPRTNQGQPSRPRQQSEAAKPREAASQAQEQAQEATQATQEPQASEPVNRLAGKVVEHGKAPYEHNKDNRESYYVTLENADGEKSTTWGVDLERAMEESGAKEGDTVELENQGRQPVTVNRPVKDEQGKVVRTEQINTHRNKWDVKAEALQDRERDAKELVREHPDLVNEVAAIKVAEKFSQKQFSNEADRERFMDKVRTQVAGNVSKGQQAPEVKLREERVTEKENDNER</sequence>
<dbReference type="InterPro" id="IPR006171">
    <property type="entry name" value="TOPRIM_dom"/>
</dbReference>
<dbReference type="InterPro" id="IPR043764">
    <property type="entry name" value="DUF5710"/>
</dbReference>
<dbReference type="AlphaFoldDB" id="A0AAU8PK67"/>
<feature type="region of interest" description="Disordered" evidence="1">
    <location>
        <begin position="748"/>
        <end position="855"/>
    </location>
</feature>
<dbReference type="Pfam" id="PF18974">
    <property type="entry name" value="DUF5710"/>
    <property type="match status" value="1"/>
</dbReference>
<keyword evidence="5" id="KW-0614">Plasmid</keyword>
<dbReference type="InterPro" id="IPR034154">
    <property type="entry name" value="TOPRIM_DnaG/twinkle"/>
</dbReference>
<feature type="compositionally biased region" description="Basic and acidic residues" evidence="1">
    <location>
        <begin position="750"/>
        <end position="784"/>
    </location>
</feature>
<dbReference type="KEGG" id="etr:ETAE_p053"/>
<evidence type="ECO:0008006" key="7">
    <source>
        <dbReference type="Google" id="ProtNLM"/>
    </source>
</evidence>
<dbReference type="EMBL" id="CP001136">
    <property type="protein sequence ID" value="ACY86436.1"/>
    <property type="molecule type" value="Genomic_DNA"/>
</dbReference>
<dbReference type="CDD" id="cd01029">
    <property type="entry name" value="TOPRIM_primases"/>
    <property type="match status" value="1"/>
</dbReference>
<feature type="compositionally biased region" description="Basic and acidic residues" evidence="1">
    <location>
        <begin position="839"/>
        <end position="855"/>
    </location>
</feature>
<evidence type="ECO:0000313" key="5">
    <source>
        <dbReference type="EMBL" id="ACY86436.1"/>
    </source>
</evidence>
<feature type="region of interest" description="Disordered" evidence="1">
    <location>
        <begin position="57"/>
        <end position="76"/>
    </location>
</feature>
<organism evidence="5 6">
    <name type="scientific">Edwardsiella piscicida</name>
    <dbReference type="NCBI Taxonomy" id="1263550"/>
    <lineage>
        <taxon>Bacteria</taxon>
        <taxon>Pseudomonadati</taxon>
        <taxon>Pseudomonadota</taxon>
        <taxon>Gammaproteobacteria</taxon>
        <taxon>Enterobacterales</taxon>
        <taxon>Hafniaceae</taxon>
        <taxon>Edwardsiella</taxon>
    </lineage>
</organism>
<feature type="compositionally biased region" description="Polar residues" evidence="1">
    <location>
        <begin position="785"/>
        <end position="801"/>
    </location>
</feature>